<sequence length="78" mass="9245">MTIEEMRNSMLKANVYTKADIDKICELEQQYRKECKEIAEQCEAEGYPANGSNYELRCSEARKYYDEQIEIIDANYEM</sequence>
<gene>
    <name evidence="1" type="ORF">DW172_03630</name>
</gene>
<comment type="caution">
    <text evidence="1">The sequence shown here is derived from an EMBL/GenBank/DDBJ whole genome shotgun (WGS) entry which is preliminary data.</text>
</comment>
<name>A0A414ZRE7_9FIRM</name>
<accession>A0A414ZRE7</accession>
<evidence type="ECO:0000313" key="1">
    <source>
        <dbReference type="EMBL" id="RHI25784.1"/>
    </source>
</evidence>
<dbReference type="AlphaFoldDB" id="A0A414ZRE7"/>
<proteinExistence type="predicted"/>
<protein>
    <submittedName>
        <fullName evidence="1">Uncharacterized protein</fullName>
    </submittedName>
</protein>
<dbReference type="EMBL" id="QRKN01000001">
    <property type="protein sequence ID" value="RHI25784.1"/>
    <property type="molecule type" value="Genomic_DNA"/>
</dbReference>
<dbReference type="RefSeq" id="WP_118257260.1">
    <property type="nucleotide sequence ID" value="NZ_QRKN01000001.1"/>
</dbReference>
<dbReference type="Proteomes" id="UP000285865">
    <property type="component" value="Unassembled WGS sequence"/>
</dbReference>
<organism evidence="1 2">
    <name type="scientific">Agathobacter rectalis</name>
    <dbReference type="NCBI Taxonomy" id="39491"/>
    <lineage>
        <taxon>Bacteria</taxon>
        <taxon>Bacillati</taxon>
        <taxon>Bacillota</taxon>
        <taxon>Clostridia</taxon>
        <taxon>Lachnospirales</taxon>
        <taxon>Lachnospiraceae</taxon>
        <taxon>Agathobacter</taxon>
    </lineage>
</organism>
<reference evidence="1 2" key="1">
    <citation type="submission" date="2018-08" db="EMBL/GenBank/DDBJ databases">
        <title>A genome reference for cultivated species of the human gut microbiota.</title>
        <authorList>
            <person name="Zou Y."/>
            <person name="Xue W."/>
            <person name="Luo G."/>
        </authorList>
    </citation>
    <scope>NUCLEOTIDE SEQUENCE [LARGE SCALE GENOMIC DNA]</scope>
    <source>
        <strain evidence="1 2">AM16-11</strain>
    </source>
</reference>
<evidence type="ECO:0000313" key="2">
    <source>
        <dbReference type="Proteomes" id="UP000285865"/>
    </source>
</evidence>